<dbReference type="RefSeq" id="WP_115809129.1">
    <property type="nucleotide sequence ID" value="NZ_QREI01000003.1"/>
</dbReference>
<reference evidence="1 2" key="1">
    <citation type="submission" date="2018-07" db="EMBL/GenBank/DDBJ databases">
        <title>Genomic Encyclopedia of Type Strains, Phase III (KMG-III): the genomes of soil and plant-associated and newly described type strains.</title>
        <authorList>
            <person name="Whitman W."/>
        </authorList>
    </citation>
    <scope>NUCLEOTIDE SEQUENCE [LARGE SCALE GENOMIC DNA]</scope>
    <source>
        <strain evidence="1 2">CECT 7948</strain>
    </source>
</reference>
<dbReference type="Proteomes" id="UP000256919">
    <property type="component" value="Unassembled WGS sequence"/>
</dbReference>
<comment type="caution">
    <text evidence="1">The sequence shown here is derived from an EMBL/GenBank/DDBJ whole genome shotgun (WGS) entry which is preliminary data.</text>
</comment>
<dbReference type="OrthoDB" id="289289at2"/>
<dbReference type="AlphaFoldDB" id="A0A3D9MZY6"/>
<name>A0A3D9MZY6_9FLAO</name>
<keyword evidence="2" id="KW-1185">Reference proteome</keyword>
<gene>
    <name evidence="1" type="ORF">DFQ09_103141</name>
</gene>
<evidence type="ECO:0000313" key="2">
    <source>
        <dbReference type="Proteomes" id="UP000256919"/>
    </source>
</evidence>
<protein>
    <submittedName>
        <fullName evidence="1">Uncharacterized protein DUF1877</fullName>
    </submittedName>
</protein>
<organism evidence="1 2">
    <name type="scientific">Winogradskyella pacifica</name>
    <dbReference type="NCBI Taxonomy" id="664642"/>
    <lineage>
        <taxon>Bacteria</taxon>
        <taxon>Pseudomonadati</taxon>
        <taxon>Bacteroidota</taxon>
        <taxon>Flavobacteriia</taxon>
        <taxon>Flavobacteriales</taxon>
        <taxon>Flavobacteriaceae</taxon>
        <taxon>Winogradskyella</taxon>
    </lineage>
</organism>
<evidence type="ECO:0000313" key="1">
    <source>
        <dbReference type="EMBL" id="REE24835.1"/>
    </source>
</evidence>
<proteinExistence type="predicted"/>
<dbReference type="Pfam" id="PF08974">
    <property type="entry name" value="DUF1877"/>
    <property type="match status" value="1"/>
</dbReference>
<dbReference type="EMBL" id="QREI01000003">
    <property type="protein sequence ID" value="REE24835.1"/>
    <property type="molecule type" value="Genomic_DNA"/>
</dbReference>
<dbReference type="InterPro" id="IPR035944">
    <property type="entry name" value="YfbM-like_sf"/>
</dbReference>
<accession>A0A3D9MZY6</accession>
<dbReference type="SUPFAM" id="SSF111069">
    <property type="entry name" value="Hypothetical protein yfbM"/>
    <property type="match status" value="1"/>
</dbReference>
<dbReference type="Gene3D" id="3.40.1760.10">
    <property type="entry name" value="YfbM-like super family"/>
    <property type="match status" value="1"/>
</dbReference>
<sequence length="167" mass="19246">MGMIGNVIRVSQEELNGFLNNSETLENKIYADESYEAEWFLDLDKSWDGINYILTGEIIGGLENEPNELQRALFSFQIIDEGQDLGYGPAQYLNPNQVKETYSELEKITDDVLKSKINGSEMNEIGIYPEVWTESESHEFLIDSFKEFKEFYKKASENNEAIITYLN</sequence>
<dbReference type="InterPro" id="IPR015068">
    <property type="entry name" value="DUF1877"/>
</dbReference>